<dbReference type="PANTHER" id="PTHR45663:SF11">
    <property type="entry name" value="GEO12009P1"/>
    <property type="match status" value="1"/>
</dbReference>
<reference evidence="2" key="1">
    <citation type="submission" date="2021-07" db="EMBL/GenBank/DDBJ databases">
        <title>Draft genome of Mortierella alpina, strain LL118, isolated from an aspen leaf litter sample.</title>
        <authorList>
            <person name="Yang S."/>
            <person name="Vinatzer B.A."/>
        </authorList>
    </citation>
    <scope>NUCLEOTIDE SEQUENCE</scope>
    <source>
        <strain evidence="2">LL118</strain>
    </source>
</reference>
<dbReference type="InterPro" id="IPR036249">
    <property type="entry name" value="Thioredoxin-like_sf"/>
</dbReference>
<evidence type="ECO:0000259" key="1">
    <source>
        <dbReference type="PROSITE" id="PS51352"/>
    </source>
</evidence>
<gene>
    <name evidence="2" type="ORF">KVV02_002304</name>
</gene>
<dbReference type="GO" id="GO:0015035">
    <property type="term" value="F:protein-disulfide reductase activity"/>
    <property type="evidence" value="ECO:0007669"/>
    <property type="project" value="TreeGrafter"/>
</dbReference>
<accession>A0A9P8CY73</accession>
<dbReference type="Proteomes" id="UP000717515">
    <property type="component" value="Unassembled WGS sequence"/>
</dbReference>
<evidence type="ECO:0000313" key="3">
    <source>
        <dbReference type="Proteomes" id="UP000717515"/>
    </source>
</evidence>
<dbReference type="InterPro" id="IPR013766">
    <property type="entry name" value="Thioredoxin_domain"/>
</dbReference>
<dbReference type="PANTHER" id="PTHR45663">
    <property type="entry name" value="GEO12009P1"/>
    <property type="match status" value="1"/>
</dbReference>
<evidence type="ECO:0000313" key="2">
    <source>
        <dbReference type="EMBL" id="KAG9323154.1"/>
    </source>
</evidence>
<dbReference type="PROSITE" id="PS51352">
    <property type="entry name" value="THIOREDOXIN_2"/>
    <property type="match status" value="1"/>
</dbReference>
<comment type="caution">
    <text evidence="2">The sequence shown here is derived from an EMBL/GenBank/DDBJ whole genome shotgun (WGS) entry which is preliminary data.</text>
</comment>
<dbReference type="GO" id="GO:0005737">
    <property type="term" value="C:cytoplasm"/>
    <property type="evidence" value="ECO:0007669"/>
    <property type="project" value="TreeGrafter"/>
</dbReference>
<dbReference type="EMBL" id="JAIFTL010000113">
    <property type="protein sequence ID" value="KAG9323154.1"/>
    <property type="molecule type" value="Genomic_DNA"/>
</dbReference>
<feature type="domain" description="Thioredoxin" evidence="1">
    <location>
        <begin position="44"/>
        <end position="166"/>
    </location>
</feature>
<dbReference type="Gene3D" id="3.40.30.10">
    <property type="entry name" value="Glutaredoxin"/>
    <property type="match status" value="1"/>
</dbReference>
<dbReference type="AlphaFoldDB" id="A0A9P8CY73"/>
<organism evidence="2 3">
    <name type="scientific">Mortierella alpina</name>
    <name type="common">Oleaginous fungus</name>
    <name type="synonym">Mortierella renispora</name>
    <dbReference type="NCBI Taxonomy" id="64518"/>
    <lineage>
        <taxon>Eukaryota</taxon>
        <taxon>Fungi</taxon>
        <taxon>Fungi incertae sedis</taxon>
        <taxon>Mucoromycota</taxon>
        <taxon>Mortierellomycotina</taxon>
        <taxon>Mortierellomycetes</taxon>
        <taxon>Mortierellales</taxon>
        <taxon>Mortierellaceae</taxon>
        <taxon>Mortierella</taxon>
    </lineage>
</organism>
<sequence>MNALRLLSRNVHQAARLNVQGKPETICSHLTLRPSDMERFLISISPSELARGFQTSSLLLTGKAHDATDDSFISLVGAKEPVVVDFHADWCRPCHMLDPIIRKAVEDSGAVTLIRVNVDDCPKVSAKFEIASIPCVMAFKDGQPVDKFVGALPPAAVKQFVEKHAARA</sequence>
<name>A0A9P8CY73_MORAP</name>
<protein>
    <recommendedName>
        <fullName evidence="1">Thioredoxin domain-containing protein</fullName>
    </recommendedName>
</protein>
<dbReference type="CDD" id="cd02947">
    <property type="entry name" value="TRX_family"/>
    <property type="match status" value="1"/>
</dbReference>
<dbReference type="SUPFAM" id="SSF52833">
    <property type="entry name" value="Thioredoxin-like"/>
    <property type="match status" value="1"/>
</dbReference>
<dbReference type="Pfam" id="PF00085">
    <property type="entry name" value="Thioredoxin"/>
    <property type="match status" value="1"/>
</dbReference>
<proteinExistence type="predicted"/>